<accession>A0ABV8PQZ0</accession>
<evidence type="ECO:0000256" key="1">
    <source>
        <dbReference type="ARBA" id="ARBA00004994"/>
    </source>
</evidence>
<dbReference type="SUPFAM" id="SSF48179">
    <property type="entry name" value="6-phosphogluconate dehydrogenase C-terminal domain-like"/>
    <property type="match status" value="1"/>
</dbReference>
<dbReference type="SUPFAM" id="SSF51735">
    <property type="entry name" value="NAD(P)-binding Rossmann-fold domains"/>
    <property type="match status" value="1"/>
</dbReference>
<evidence type="ECO:0000256" key="2">
    <source>
        <dbReference type="ARBA" id="ARBA00007870"/>
    </source>
</evidence>
<dbReference type="NCBIfam" id="TIGR00745">
    <property type="entry name" value="apbA_panE"/>
    <property type="match status" value="1"/>
</dbReference>
<proteinExistence type="inferred from homology"/>
<dbReference type="InterPro" id="IPR013752">
    <property type="entry name" value="KPA_reductase"/>
</dbReference>
<evidence type="ECO:0000256" key="8">
    <source>
        <dbReference type="ARBA" id="ARBA00048793"/>
    </source>
</evidence>
<dbReference type="InterPro" id="IPR036291">
    <property type="entry name" value="NAD(P)-bd_dom_sf"/>
</dbReference>
<comment type="pathway">
    <text evidence="1 9">Cofactor biosynthesis; (R)-pantothenate biosynthesis; (R)-pantoate from 3-methyl-2-oxobutanoate: step 2/2.</text>
</comment>
<keyword evidence="13" id="KW-1185">Reference proteome</keyword>
<feature type="domain" description="Ketopantoate reductase N-terminal" evidence="10">
    <location>
        <begin position="3"/>
        <end position="136"/>
    </location>
</feature>
<reference evidence="13" key="1">
    <citation type="journal article" date="2019" name="Int. J. Syst. Evol. Microbiol.">
        <title>The Global Catalogue of Microorganisms (GCM) 10K type strain sequencing project: providing services to taxonomists for standard genome sequencing and annotation.</title>
        <authorList>
            <consortium name="The Broad Institute Genomics Platform"/>
            <consortium name="The Broad Institute Genome Sequencing Center for Infectious Disease"/>
            <person name="Wu L."/>
            <person name="Ma J."/>
        </authorList>
    </citation>
    <scope>NUCLEOTIDE SEQUENCE [LARGE SCALE GENOMIC DNA]</scope>
    <source>
        <strain evidence="13">CGMCC 1.15774</strain>
    </source>
</reference>
<dbReference type="InterPro" id="IPR008927">
    <property type="entry name" value="6-PGluconate_DH-like_C_sf"/>
</dbReference>
<comment type="similarity">
    <text evidence="2 9">Belongs to the ketopantoate reductase family.</text>
</comment>
<evidence type="ECO:0000256" key="9">
    <source>
        <dbReference type="RuleBase" id="RU362068"/>
    </source>
</evidence>
<evidence type="ECO:0000256" key="6">
    <source>
        <dbReference type="ARBA" id="ARBA00023002"/>
    </source>
</evidence>
<dbReference type="PANTHER" id="PTHR21708:SF26">
    <property type="entry name" value="2-DEHYDROPANTOATE 2-REDUCTASE"/>
    <property type="match status" value="1"/>
</dbReference>
<protein>
    <recommendedName>
        <fullName evidence="4 9">2-dehydropantoate 2-reductase</fullName>
        <ecNumber evidence="3 9">1.1.1.169</ecNumber>
    </recommendedName>
    <alternativeName>
        <fullName evidence="7 9">Ketopantoate reductase</fullName>
    </alternativeName>
</protein>
<comment type="catalytic activity">
    <reaction evidence="8 9">
        <text>(R)-pantoate + NADP(+) = 2-dehydropantoate + NADPH + H(+)</text>
        <dbReference type="Rhea" id="RHEA:16233"/>
        <dbReference type="ChEBI" id="CHEBI:11561"/>
        <dbReference type="ChEBI" id="CHEBI:15378"/>
        <dbReference type="ChEBI" id="CHEBI:15980"/>
        <dbReference type="ChEBI" id="CHEBI:57783"/>
        <dbReference type="ChEBI" id="CHEBI:58349"/>
        <dbReference type="EC" id="1.1.1.169"/>
    </reaction>
</comment>
<dbReference type="Pfam" id="PF08546">
    <property type="entry name" value="ApbA_C"/>
    <property type="match status" value="1"/>
</dbReference>
<dbReference type="Proteomes" id="UP001595841">
    <property type="component" value="Unassembled WGS sequence"/>
</dbReference>
<gene>
    <name evidence="12" type="ORF">ACFOWS_15795</name>
</gene>
<evidence type="ECO:0000313" key="12">
    <source>
        <dbReference type="EMBL" id="MFC4221615.1"/>
    </source>
</evidence>
<dbReference type="Gene3D" id="3.40.50.720">
    <property type="entry name" value="NAD(P)-binding Rossmann-like Domain"/>
    <property type="match status" value="1"/>
</dbReference>
<dbReference type="PANTHER" id="PTHR21708">
    <property type="entry name" value="PROBABLE 2-DEHYDROPANTOATE 2-REDUCTASE"/>
    <property type="match status" value="1"/>
</dbReference>
<dbReference type="RefSeq" id="WP_379766595.1">
    <property type="nucleotide sequence ID" value="NZ_JBHSCL010000009.1"/>
</dbReference>
<dbReference type="InterPro" id="IPR013328">
    <property type="entry name" value="6PGD_dom2"/>
</dbReference>
<evidence type="ECO:0000256" key="5">
    <source>
        <dbReference type="ARBA" id="ARBA00022857"/>
    </source>
</evidence>
<dbReference type="InterPro" id="IPR013332">
    <property type="entry name" value="KPR_N"/>
</dbReference>
<comment type="function">
    <text evidence="9">Catalyzes the NADPH-dependent reduction of ketopantoate into pantoic acid.</text>
</comment>
<dbReference type="InterPro" id="IPR003710">
    <property type="entry name" value="ApbA"/>
</dbReference>
<dbReference type="EMBL" id="JBHSCL010000009">
    <property type="protein sequence ID" value="MFC4221615.1"/>
    <property type="molecule type" value="Genomic_DNA"/>
</dbReference>
<dbReference type="Pfam" id="PF02558">
    <property type="entry name" value="ApbA"/>
    <property type="match status" value="1"/>
</dbReference>
<keyword evidence="9" id="KW-0566">Pantothenate biosynthesis</keyword>
<dbReference type="Gene3D" id="1.10.1040.10">
    <property type="entry name" value="N-(1-d-carboxylethyl)-l-norvaline Dehydrogenase, domain 2"/>
    <property type="match status" value="1"/>
</dbReference>
<evidence type="ECO:0000256" key="3">
    <source>
        <dbReference type="ARBA" id="ARBA00013014"/>
    </source>
</evidence>
<dbReference type="EC" id="1.1.1.169" evidence="3 9"/>
<organism evidence="12 13">
    <name type="scientific">Flagellimonas marina</name>
    <dbReference type="NCBI Taxonomy" id="1775168"/>
    <lineage>
        <taxon>Bacteria</taxon>
        <taxon>Pseudomonadati</taxon>
        <taxon>Bacteroidota</taxon>
        <taxon>Flavobacteriia</taxon>
        <taxon>Flavobacteriales</taxon>
        <taxon>Flavobacteriaceae</taxon>
        <taxon>Flagellimonas</taxon>
    </lineage>
</organism>
<evidence type="ECO:0000256" key="7">
    <source>
        <dbReference type="ARBA" id="ARBA00032024"/>
    </source>
</evidence>
<keyword evidence="6 9" id="KW-0560">Oxidoreductase</keyword>
<evidence type="ECO:0000259" key="10">
    <source>
        <dbReference type="Pfam" id="PF02558"/>
    </source>
</evidence>
<evidence type="ECO:0000313" key="13">
    <source>
        <dbReference type="Proteomes" id="UP001595841"/>
    </source>
</evidence>
<comment type="caution">
    <text evidence="12">The sequence shown here is derived from an EMBL/GenBank/DDBJ whole genome shotgun (WGS) entry which is preliminary data.</text>
</comment>
<feature type="domain" description="Ketopantoate reductase C-terminal" evidence="11">
    <location>
        <begin position="174"/>
        <end position="287"/>
    </location>
</feature>
<sequence>MKIFIIGAGAVGKALAVSLNQEGKTVELIRGHLDDGTLYKQGITLQLKGGPTLHAEIAVSTLSTHSQLKGIVVLTNKSFGNKVLSEKLASKIGDSPLVLLQNGLGVEQPFLEKDFPEVYRCVLFMTSQNNGPDTITYKPVAPSPIGMIQQKNTSLNRIVEILDSLNFRFSAEKDIQRIIWKKAIANCVFNSICPLLEVDNGIFHRDKNVLAIAQRVIAECALIANKKGIDLGTSELEDQVLMISRMSDGQFISTLQDINNHRETEIDTLNFEIYRMAQAMNLSHKVKETRLLGELVKLKSEMHDKN</sequence>
<keyword evidence="5 9" id="KW-0521">NADP</keyword>
<name>A0ABV8PQZ0_9FLAO</name>
<evidence type="ECO:0000259" key="11">
    <source>
        <dbReference type="Pfam" id="PF08546"/>
    </source>
</evidence>
<evidence type="ECO:0000256" key="4">
    <source>
        <dbReference type="ARBA" id="ARBA00019465"/>
    </source>
</evidence>
<dbReference type="InterPro" id="IPR051402">
    <property type="entry name" value="KPR-Related"/>
</dbReference>